<dbReference type="RefSeq" id="WP_227307847.1">
    <property type="nucleotide sequence ID" value="NZ_JAESVA010000004.1"/>
</dbReference>
<keyword evidence="2" id="KW-0238">DNA-binding</keyword>
<dbReference type="Gene3D" id="1.10.10.10">
    <property type="entry name" value="Winged helix-like DNA-binding domain superfamily/Winged helix DNA-binding domain"/>
    <property type="match status" value="1"/>
</dbReference>
<dbReference type="Proteomes" id="UP000721844">
    <property type="component" value="Unassembled WGS sequence"/>
</dbReference>
<protein>
    <submittedName>
        <fullName evidence="5">Helix-turn-helix transcriptional regulator</fullName>
    </submittedName>
</protein>
<organism evidence="5 6">
    <name type="scientific">Acidisoma cellulosilyticum</name>
    <dbReference type="NCBI Taxonomy" id="2802395"/>
    <lineage>
        <taxon>Bacteria</taxon>
        <taxon>Pseudomonadati</taxon>
        <taxon>Pseudomonadota</taxon>
        <taxon>Alphaproteobacteria</taxon>
        <taxon>Acetobacterales</taxon>
        <taxon>Acidocellaceae</taxon>
        <taxon>Acidisoma</taxon>
    </lineage>
</organism>
<evidence type="ECO:0000256" key="3">
    <source>
        <dbReference type="ARBA" id="ARBA00023163"/>
    </source>
</evidence>
<keyword evidence="6" id="KW-1185">Reference proteome</keyword>
<dbReference type="InterPro" id="IPR036390">
    <property type="entry name" value="WH_DNA-bd_sf"/>
</dbReference>
<dbReference type="EMBL" id="JAESVA010000004">
    <property type="protein sequence ID" value="MCB8881174.1"/>
    <property type="molecule type" value="Genomic_DNA"/>
</dbReference>
<dbReference type="AlphaFoldDB" id="A0A964E471"/>
<comment type="caution">
    <text evidence="5">The sequence shown here is derived from an EMBL/GenBank/DDBJ whole genome shotgun (WGS) entry which is preliminary data.</text>
</comment>
<feature type="domain" description="HTH hxlR-type" evidence="4">
    <location>
        <begin position="11"/>
        <end position="108"/>
    </location>
</feature>
<dbReference type="SUPFAM" id="SSF46785">
    <property type="entry name" value="Winged helix' DNA-binding domain"/>
    <property type="match status" value="1"/>
</dbReference>
<keyword evidence="1" id="KW-0805">Transcription regulation</keyword>
<evidence type="ECO:0000259" key="4">
    <source>
        <dbReference type="PROSITE" id="PS51118"/>
    </source>
</evidence>
<dbReference type="PROSITE" id="PS51118">
    <property type="entry name" value="HTH_HXLR"/>
    <property type="match status" value="1"/>
</dbReference>
<dbReference type="InterPro" id="IPR002577">
    <property type="entry name" value="HTH_HxlR"/>
</dbReference>
<sequence>MRRKSFENLECPIARSLERVGEWWSILILRDALLGSTRFEQFQKNLDIAPNILTRRLAALVESGMLEKRRYSERPPRDEYVLTEQGRDFRPVLWALLAWGNRHFAPDGASLVIVDAETGAIADPVMVDAASLRRIEAPAFRTAPGPGASDGFRERHERRAALRAKVAAALLSDA</sequence>
<dbReference type="InterPro" id="IPR036388">
    <property type="entry name" value="WH-like_DNA-bd_sf"/>
</dbReference>
<evidence type="ECO:0000313" key="5">
    <source>
        <dbReference type="EMBL" id="MCB8881174.1"/>
    </source>
</evidence>
<proteinExistence type="predicted"/>
<evidence type="ECO:0000256" key="2">
    <source>
        <dbReference type="ARBA" id="ARBA00023125"/>
    </source>
</evidence>
<dbReference type="PANTHER" id="PTHR33204">
    <property type="entry name" value="TRANSCRIPTIONAL REGULATOR, MARR FAMILY"/>
    <property type="match status" value="1"/>
</dbReference>
<reference evidence="5 6" key="1">
    <citation type="journal article" date="2021" name="Microorganisms">
        <title>Acidisoma silvae sp. nov. and Acidisomacellulosilytica sp. nov., Two Acidophilic Bacteria Isolated from Decaying Wood, Hydrolyzing Cellulose and Producing Poly-3-hydroxybutyrate.</title>
        <authorList>
            <person name="Mieszkin S."/>
            <person name="Pouder E."/>
            <person name="Uroz S."/>
            <person name="Simon-Colin C."/>
            <person name="Alain K."/>
        </authorList>
    </citation>
    <scope>NUCLEOTIDE SEQUENCE [LARGE SCALE GENOMIC DNA]</scope>
    <source>
        <strain evidence="5 6">HW T5.17</strain>
    </source>
</reference>
<dbReference type="GO" id="GO:0003677">
    <property type="term" value="F:DNA binding"/>
    <property type="evidence" value="ECO:0007669"/>
    <property type="project" value="UniProtKB-KW"/>
</dbReference>
<accession>A0A964E471</accession>
<evidence type="ECO:0000313" key="6">
    <source>
        <dbReference type="Proteomes" id="UP000721844"/>
    </source>
</evidence>
<dbReference type="Pfam" id="PF01638">
    <property type="entry name" value="HxlR"/>
    <property type="match status" value="1"/>
</dbReference>
<name>A0A964E471_9PROT</name>
<gene>
    <name evidence="5" type="ORF">ACELLULO517_13080</name>
</gene>
<evidence type="ECO:0000256" key="1">
    <source>
        <dbReference type="ARBA" id="ARBA00023015"/>
    </source>
</evidence>
<keyword evidence="3" id="KW-0804">Transcription</keyword>
<dbReference type="PANTHER" id="PTHR33204:SF17">
    <property type="entry name" value="TRANSCRIPTIONAL REGULATORY PROTEIN"/>
    <property type="match status" value="1"/>
</dbReference>